<dbReference type="AlphaFoldDB" id="A0A2S1R9H1"/>
<evidence type="ECO:0000256" key="2">
    <source>
        <dbReference type="SAM" id="Phobius"/>
    </source>
</evidence>
<evidence type="ECO:0000313" key="4">
    <source>
        <dbReference type="Proteomes" id="UP000244928"/>
    </source>
</evidence>
<sequence>MVALWLAGLGILLACVPGIMPLGWVVLLIAFVLSLVAVTSTRKRTGVAIAGIGASLGGVLVAAIAFVVATGVSPTSVLTDDEVVASGEAGGSTTAGGAAESREDPAVPGETVTVGDWEIVVNSFTAMPPSR</sequence>
<name>A0A2S1R9H1_9ACTN</name>
<feature type="transmembrane region" description="Helical" evidence="2">
    <location>
        <begin position="47"/>
        <end position="69"/>
    </location>
</feature>
<evidence type="ECO:0000313" key="3">
    <source>
        <dbReference type="EMBL" id="AWH92939.1"/>
    </source>
</evidence>
<dbReference type="Proteomes" id="UP000244928">
    <property type="component" value="Chromosome"/>
</dbReference>
<dbReference type="KEGG" id="dlu:A6035_13020"/>
<keyword evidence="2" id="KW-0812">Transmembrane</keyword>
<keyword evidence="2" id="KW-1133">Transmembrane helix</keyword>
<organism evidence="3 4">
    <name type="scientific">Dietzia lutea</name>
    <dbReference type="NCBI Taxonomy" id="546160"/>
    <lineage>
        <taxon>Bacteria</taxon>
        <taxon>Bacillati</taxon>
        <taxon>Actinomycetota</taxon>
        <taxon>Actinomycetes</taxon>
        <taxon>Mycobacteriales</taxon>
        <taxon>Dietziaceae</taxon>
        <taxon>Dietzia</taxon>
    </lineage>
</organism>
<feature type="region of interest" description="Disordered" evidence="1">
    <location>
        <begin position="87"/>
        <end position="110"/>
    </location>
</feature>
<protein>
    <submittedName>
        <fullName evidence="3">Uncharacterized protein</fullName>
    </submittedName>
</protein>
<dbReference type="EMBL" id="CP015449">
    <property type="protein sequence ID" value="AWH92939.1"/>
    <property type="molecule type" value="Genomic_DNA"/>
</dbReference>
<gene>
    <name evidence="3" type="ORF">A6035_13020</name>
</gene>
<accession>A0A2S1R9H1</accession>
<evidence type="ECO:0000256" key="1">
    <source>
        <dbReference type="SAM" id="MobiDB-lite"/>
    </source>
</evidence>
<keyword evidence="2" id="KW-0472">Membrane</keyword>
<proteinExistence type="predicted"/>
<reference evidence="3 4" key="1">
    <citation type="submission" date="2016-04" db="EMBL/GenBank/DDBJ databases">
        <title>Complete genome sequence of Dietzia lutea YIM 80766T, a strain isolated from desert soil in Egypt.</title>
        <authorList>
            <person name="Zhao J."/>
            <person name="Hu B."/>
            <person name="Geng S."/>
            <person name="Nie Y."/>
            <person name="Tang Y."/>
        </authorList>
    </citation>
    <scope>NUCLEOTIDE SEQUENCE [LARGE SCALE GENOMIC DNA]</scope>
    <source>
        <strain evidence="3 4">YIM 80766</strain>
    </source>
</reference>
<keyword evidence="4" id="KW-1185">Reference proteome</keyword>
<feature type="transmembrane region" description="Helical" evidence="2">
    <location>
        <begin position="24"/>
        <end position="40"/>
    </location>
</feature>